<reference evidence="2" key="1">
    <citation type="submission" date="2020-05" db="EMBL/GenBank/DDBJ databases">
        <title>Complete genome sequence of Bradyrhizobium diazoefficiens XF1 isolated from soybean nodule.</title>
        <authorList>
            <person name="Noda R."/>
            <person name="Kakizaki K."/>
            <person name="Minamisawa K."/>
        </authorList>
    </citation>
    <scope>NUCLEOTIDE SEQUENCE</scope>
    <source>
        <strain evidence="2">XF1</strain>
    </source>
</reference>
<dbReference type="EMBL" id="AP023099">
    <property type="protein sequence ID" value="BCE91895.1"/>
    <property type="molecule type" value="Genomic_DNA"/>
</dbReference>
<evidence type="ECO:0000256" key="1">
    <source>
        <dbReference type="SAM" id="MobiDB-lite"/>
    </source>
</evidence>
<dbReference type="EMBL" id="AP023094">
    <property type="protein sequence ID" value="BCE48379.1"/>
    <property type="molecule type" value="Genomic_DNA"/>
</dbReference>
<name>A0A809Z7S7_9BRAD</name>
<reference evidence="4" key="2">
    <citation type="submission" date="2020-05" db="EMBL/GenBank/DDBJ databases">
        <title>Complete genome sequence of Bradyrhizobium diazoefficiens XF10 isolated from soybean nodule.</title>
        <authorList>
            <person name="Noda R."/>
            <person name="Kakizaki K."/>
            <person name="Minamisawa K."/>
        </authorList>
    </citation>
    <scope>NUCLEOTIDE SEQUENCE</scope>
    <source>
        <strain evidence="4">XF10</strain>
    </source>
</reference>
<dbReference type="AlphaFoldDB" id="A0A809Z7S7"/>
<protein>
    <submittedName>
        <fullName evidence="3">Uncharacterized protein</fullName>
    </submittedName>
</protein>
<accession>A0A809Z7S7</accession>
<evidence type="ECO:0000313" key="4">
    <source>
        <dbReference type="EMBL" id="BCE91895.1"/>
    </source>
</evidence>
<organism evidence="3">
    <name type="scientific">Bradyrhizobium diazoefficiens</name>
    <dbReference type="NCBI Taxonomy" id="1355477"/>
    <lineage>
        <taxon>Bacteria</taxon>
        <taxon>Pseudomonadati</taxon>
        <taxon>Pseudomonadota</taxon>
        <taxon>Alphaproteobacteria</taxon>
        <taxon>Hyphomicrobiales</taxon>
        <taxon>Nitrobacteraceae</taxon>
        <taxon>Bradyrhizobium</taxon>
    </lineage>
</organism>
<sequence length="353" mass="38364">MDPTMGQTSTYGLVLANEQQPTNLLPAPTETASVVSMSGYLNRADMQADQAAGTEASGLITEIDNGALLAAAIGSPIAETSEVFAADTSTEEVFATITAEELVVEALPAPEAPPSPPKYPVGKVDFNKPFEIFRTDDNQDFLTEVVILSVLADATHPVVIAGYHDNEGERVVVQFDLDGDDIRGDWVFENISTEPQTKFVRLFIDEDRALSVDETLYDTQFAADRASNHAYDDVFGVFPITIPPRVSASAVVESTVVEGDGSDFNEEEEHDEGGDESGDEVVAEVVEAAPPHPDAKWVNGRLIAPGQTVSAYRQRFGTRQVEVIKTRDHAYQTLFVKPQDGTNPYWALNKNIR</sequence>
<proteinExistence type="predicted"/>
<gene>
    <name evidence="4" type="ORF">XF10B_46930</name>
    <name evidence="2" type="ORF">XF1B_47950</name>
    <name evidence="3" type="ORF">XF4B_47280</name>
</gene>
<feature type="compositionally biased region" description="Acidic residues" evidence="1">
    <location>
        <begin position="260"/>
        <end position="278"/>
    </location>
</feature>
<feature type="region of interest" description="Disordered" evidence="1">
    <location>
        <begin position="258"/>
        <end position="278"/>
    </location>
</feature>
<evidence type="ECO:0000313" key="2">
    <source>
        <dbReference type="EMBL" id="BCE22114.1"/>
    </source>
</evidence>
<reference evidence="3" key="3">
    <citation type="submission" date="2020-05" db="EMBL/GenBank/DDBJ databases">
        <title>Complete genome sequence of Bradyrhizobium diazoefficiens XF4 isolated from soybean nodule.</title>
        <authorList>
            <person name="Noda R."/>
            <person name="Kakizaki K."/>
            <person name="Minamisawa K."/>
        </authorList>
    </citation>
    <scope>NUCLEOTIDE SEQUENCE</scope>
    <source>
        <strain evidence="3">XF4</strain>
    </source>
</reference>
<dbReference type="EMBL" id="AP023091">
    <property type="protein sequence ID" value="BCE22114.1"/>
    <property type="molecule type" value="Genomic_DNA"/>
</dbReference>
<evidence type="ECO:0000313" key="3">
    <source>
        <dbReference type="EMBL" id="BCE48379.1"/>
    </source>
</evidence>